<dbReference type="AlphaFoldDB" id="A0AA87XU89"/>
<evidence type="ECO:0000256" key="1">
    <source>
        <dbReference type="ARBA" id="ARBA00008668"/>
    </source>
</evidence>
<dbReference type="EMBL" id="BMWV01000005">
    <property type="protein sequence ID" value="GGY42535.1"/>
    <property type="molecule type" value="Genomic_DNA"/>
</dbReference>
<sequence>MQVSIYRSFQCQASPALARVLAAALLATSMGASLADPGSNGQRPYRFDFGDGPAEPSYIGVRAGDAYTPERRYGFNTPEHMANVAAGGTGVGSDAVRFLEFGTKSANTFNVDLEPGLYRVSVTLGNTARASVAAEGVYQVMNMTGNGATDAFEIPVTDGQLNLLVTEGKAGTAFTLSALEIKRISRHPVLSPTIWVGGDSTVASYYPLATSVQGGWGQLLPDHVNPHAFQVRNIATGGQIARGFRDGGQLETILQYSKEGDLFLLEMGINDTNPKNETTEAQFKEIMRDMVRQVAATGARPVLVTPQGRATDFNADGVHSSVNRWYRHATLAVAAEEGVPVVDLNVLASAYFTRIGPAATLALYMAGDTLHPNRAGAAELARLVADDLERQGIVPAAAR</sequence>
<dbReference type="SUPFAM" id="SSF52266">
    <property type="entry name" value="SGNH hydrolase"/>
    <property type="match status" value="1"/>
</dbReference>
<dbReference type="Gene3D" id="3.40.50.1110">
    <property type="entry name" value="SGNH hydrolase"/>
    <property type="match status" value="1"/>
</dbReference>
<dbReference type="PANTHER" id="PTHR43695">
    <property type="entry name" value="PUTATIVE (AFU_ORTHOLOGUE AFUA_2G17250)-RELATED"/>
    <property type="match status" value="1"/>
</dbReference>
<dbReference type="CDD" id="cd01821">
    <property type="entry name" value="Rhamnogalacturan_acetylesterase_like"/>
    <property type="match status" value="1"/>
</dbReference>
<evidence type="ECO:0000256" key="2">
    <source>
        <dbReference type="ARBA" id="ARBA00022801"/>
    </source>
</evidence>
<dbReference type="InterPro" id="IPR049033">
    <property type="entry name" value="AGA-YXIM_GBD"/>
</dbReference>
<dbReference type="Gene3D" id="2.60.120.430">
    <property type="entry name" value="Galactose-binding lectin"/>
    <property type="match status" value="1"/>
</dbReference>
<dbReference type="InterPro" id="IPR037459">
    <property type="entry name" value="RhgT-like"/>
</dbReference>
<evidence type="ECO:0000259" key="5">
    <source>
        <dbReference type="Pfam" id="PF21254"/>
    </source>
</evidence>
<feature type="domain" description="SGNH hydrolase-type esterase" evidence="4">
    <location>
        <begin position="198"/>
        <end position="377"/>
    </location>
</feature>
<name>A0AA87XU89_9BURK</name>
<feature type="domain" description="Beta-agarase/YXIM esterase-like galactose-binding" evidence="5">
    <location>
        <begin position="45"/>
        <end position="182"/>
    </location>
</feature>
<comment type="similarity">
    <text evidence="1">Belongs to the 'GDSL' lipolytic enzyme family.</text>
</comment>
<dbReference type="InterPro" id="IPR008979">
    <property type="entry name" value="Galactose-bd-like_sf"/>
</dbReference>
<evidence type="ECO:0000256" key="3">
    <source>
        <dbReference type="SAM" id="SignalP"/>
    </source>
</evidence>
<dbReference type="Pfam" id="PF13472">
    <property type="entry name" value="Lipase_GDSL_2"/>
    <property type="match status" value="1"/>
</dbReference>
<feature type="chain" id="PRO_5041642367" evidence="3">
    <location>
        <begin position="36"/>
        <end position="399"/>
    </location>
</feature>
<dbReference type="InterPro" id="IPR013830">
    <property type="entry name" value="SGNH_hydro"/>
</dbReference>
<gene>
    <name evidence="6" type="primary">yxiM</name>
    <name evidence="6" type="ORF">GCM10007387_25650</name>
</gene>
<comment type="caution">
    <text evidence="6">The sequence shown here is derived from an EMBL/GenBank/DDBJ whole genome shotgun (WGS) entry which is preliminary data.</text>
</comment>
<dbReference type="GO" id="GO:0016788">
    <property type="term" value="F:hydrolase activity, acting on ester bonds"/>
    <property type="evidence" value="ECO:0007669"/>
    <property type="project" value="UniProtKB-ARBA"/>
</dbReference>
<reference evidence="6" key="2">
    <citation type="submission" date="2022-12" db="EMBL/GenBank/DDBJ databases">
        <authorList>
            <person name="Sun Q."/>
            <person name="Kim S."/>
        </authorList>
    </citation>
    <scope>NUCLEOTIDE SEQUENCE</scope>
    <source>
        <strain evidence="6">KCTC 12343</strain>
    </source>
</reference>
<keyword evidence="3" id="KW-0732">Signal</keyword>
<feature type="signal peptide" evidence="3">
    <location>
        <begin position="1"/>
        <end position="35"/>
    </location>
</feature>
<evidence type="ECO:0000313" key="6">
    <source>
        <dbReference type="EMBL" id="GGY42535.1"/>
    </source>
</evidence>
<proteinExistence type="inferred from homology"/>
<dbReference type="Proteomes" id="UP000628442">
    <property type="component" value="Unassembled WGS sequence"/>
</dbReference>
<dbReference type="RefSeq" id="WP_218943692.1">
    <property type="nucleotide sequence ID" value="NZ_BMWV01000005.1"/>
</dbReference>
<evidence type="ECO:0000259" key="4">
    <source>
        <dbReference type="Pfam" id="PF13472"/>
    </source>
</evidence>
<accession>A0AA87XU89</accession>
<reference evidence="6" key="1">
    <citation type="journal article" date="2014" name="Int. J. Syst. Evol. Microbiol.">
        <title>Complete genome sequence of Corynebacterium casei LMG S-19264T (=DSM 44701T), isolated from a smear-ripened cheese.</title>
        <authorList>
            <consortium name="US DOE Joint Genome Institute (JGI-PGF)"/>
            <person name="Walter F."/>
            <person name="Albersmeier A."/>
            <person name="Kalinowski J."/>
            <person name="Ruckert C."/>
        </authorList>
    </citation>
    <scope>NUCLEOTIDE SEQUENCE</scope>
    <source>
        <strain evidence="6">KCTC 12343</strain>
    </source>
</reference>
<dbReference type="SUPFAM" id="SSF49785">
    <property type="entry name" value="Galactose-binding domain-like"/>
    <property type="match status" value="1"/>
</dbReference>
<evidence type="ECO:0000313" key="7">
    <source>
        <dbReference type="Proteomes" id="UP000628442"/>
    </source>
</evidence>
<dbReference type="PANTHER" id="PTHR43695:SF1">
    <property type="entry name" value="RHAMNOGALACTURONAN ACETYLESTERASE"/>
    <property type="match status" value="1"/>
</dbReference>
<protein>
    <submittedName>
        <fullName evidence="6">Esterase YxiM</fullName>
    </submittedName>
</protein>
<dbReference type="Pfam" id="PF21254">
    <property type="entry name" value="AGA-YXIM_GBD"/>
    <property type="match status" value="1"/>
</dbReference>
<keyword evidence="2" id="KW-0378">Hydrolase</keyword>
<dbReference type="InterPro" id="IPR036514">
    <property type="entry name" value="SGNH_hydro_sf"/>
</dbReference>
<organism evidence="6 7">
    <name type="scientific">Pseudoduganella albidiflava</name>
    <dbReference type="NCBI Taxonomy" id="321983"/>
    <lineage>
        <taxon>Bacteria</taxon>
        <taxon>Pseudomonadati</taxon>
        <taxon>Pseudomonadota</taxon>
        <taxon>Betaproteobacteria</taxon>
        <taxon>Burkholderiales</taxon>
        <taxon>Oxalobacteraceae</taxon>
        <taxon>Telluria group</taxon>
        <taxon>Pseudoduganella</taxon>
    </lineage>
</organism>